<gene>
    <name evidence="2" type="primary">Chl1</name>
    <name evidence="2" type="ORF">L345_04814</name>
</gene>
<accession>V8P661</accession>
<organism evidence="2 3">
    <name type="scientific">Ophiophagus hannah</name>
    <name type="common">King cobra</name>
    <name type="synonym">Naja hannah</name>
    <dbReference type="NCBI Taxonomy" id="8665"/>
    <lineage>
        <taxon>Eukaryota</taxon>
        <taxon>Metazoa</taxon>
        <taxon>Chordata</taxon>
        <taxon>Craniata</taxon>
        <taxon>Vertebrata</taxon>
        <taxon>Euteleostomi</taxon>
        <taxon>Lepidosauria</taxon>
        <taxon>Squamata</taxon>
        <taxon>Bifurcata</taxon>
        <taxon>Unidentata</taxon>
        <taxon>Episquamata</taxon>
        <taxon>Toxicofera</taxon>
        <taxon>Serpentes</taxon>
        <taxon>Colubroidea</taxon>
        <taxon>Elapidae</taxon>
        <taxon>Elapinae</taxon>
        <taxon>Ophiophagus</taxon>
    </lineage>
</organism>
<dbReference type="InterPro" id="IPR013783">
    <property type="entry name" value="Ig-like_fold"/>
</dbReference>
<name>V8P661_OPHHA</name>
<dbReference type="Gene3D" id="2.60.40.10">
    <property type="entry name" value="Immunoglobulins"/>
    <property type="match status" value="1"/>
</dbReference>
<dbReference type="AlphaFoldDB" id="V8P661"/>
<dbReference type="Proteomes" id="UP000018936">
    <property type="component" value="Unassembled WGS sequence"/>
</dbReference>
<dbReference type="CDD" id="cd05845">
    <property type="entry name" value="IgI_2_L1-CAM_like"/>
    <property type="match status" value="1"/>
</dbReference>
<reference evidence="2 3" key="1">
    <citation type="journal article" date="2013" name="Proc. Natl. Acad. Sci. U.S.A.">
        <title>The king cobra genome reveals dynamic gene evolution and adaptation in the snake venom system.</title>
        <authorList>
            <person name="Vonk F.J."/>
            <person name="Casewell N.R."/>
            <person name="Henkel C.V."/>
            <person name="Heimberg A.M."/>
            <person name="Jansen H.J."/>
            <person name="McCleary R.J."/>
            <person name="Kerkkamp H.M."/>
            <person name="Vos R.A."/>
            <person name="Guerreiro I."/>
            <person name="Calvete J.J."/>
            <person name="Wuster W."/>
            <person name="Woods A.E."/>
            <person name="Logan J.M."/>
            <person name="Harrison R.A."/>
            <person name="Castoe T.A."/>
            <person name="de Koning A.P."/>
            <person name="Pollock D.D."/>
            <person name="Yandell M."/>
            <person name="Calderon D."/>
            <person name="Renjifo C."/>
            <person name="Currier R.B."/>
            <person name="Salgado D."/>
            <person name="Pla D."/>
            <person name="Sanz L."/>
            <person name="Hyder A.S."/>
            <person name="Ribeiro J.M."/>
            <person name="Arntzen J.W."/>
            <person name="van den Thillart G.E."/>
            <person name="Boetzer M."/>
            <person name="Pirovano W."/>
            <person name="Dirks R.P."/>
            <person name="Spaink H.P."/>
            <person name="Duboule D."/>
            <person name="McGlinn E."/>
            <person name="Kini R.M."/>
            <person name="Richardson M.K."/>
        </authorList>
    </citation>
    <scope>NUCLEOTIDE SEQUENCE</scope>
    <source>
        <tissue evidence="2">Blood</tissue>
    </source>
</reference>
<sequence>MENINYLASSCGASITIGIPKFPKEKIDPIDIEHGDAMVLHCNPPKGIPPLHIYWMNIDLQHIPQDERVSMGLNGDLYFANVDENDSRSDYCCFAAFPKLRTIVQKMPMTLTVTRLKYTNDSRSSNAAKGKFLRNGLVLP</sequence>
<dbReference type="SUPFAM" id="SSF48726">
    <property type="entry name" value="Immunoglobulin"/>
    <property type="match status" value="1"/>
</dbReference>
<dbReference type="FunFam" id="2.60.40.10:FF:000038">
    <property type="entry name" value="Neuronal cell adhesion molecule"/>
    <property type="match status" value="1"/>
</dbReference>
<comment type="caution">
    <text evidence="2">The sequence shown here is derived from an EMBL/GenBank/DDBJ whole genome shotgun (WGS) entry which is preliminary data.</text>
</comment>
<dbReference type="InterPro" id="IPR036179">
    <property type="entry name" value="Ig-like_dom_sf"/>
</dbReference>
<dbReference type="EMBL" id="AZIM01000773">
    <property type="protein sequence ID" value="ETE69382.1"/>
    <property type="molecule type" value="Genomic_DNA"/>
</dbReference>
<proteinExistence type="predicted"/>
<evidence type="ECO:0000313" key="2">
    <source>
        <dbReference type="EMBL" id="ETE69382.1"/>
    </source>
</evidence>
<dbReference type="PROSITE" id="PS50835">
    <property type="entry name" value="IG_LIKE"/>
    <property type="match status" value="1"/>
</dbReference>
<keyword evidence="3" id="KW-1185">Reference proteome</keyword>
<dbReference type="InterPro" id="IPR007110">
    <property type="entry name" value="Ig-like_dom"/>
</dbReference>
<feature type="non-terminal residue" evidence="2">
    <location>
        <position position="1"/>
    </location>
</feature>
<dbReference type="OrthoDB" id="6244967at2759"/>
<evidence type="ECO:0000313" key="3">
    <source>
        <dbReference type="Proteomes" id="UP000018936"/>
    </source>
</evidence>
<protein>
    <submittedName>
        <fullName evidence="2">Neural cell adhesion molecule L1-like protein</fullName>
    </submittedName>
</protein>
<feature type="domain" description="Ig-like" evidence="1">
    <location>
        <begin position="20"/>
        <end position="112"/>
    </location>
</feature>
<evidence type="ECO:0000259" key="1">
    <source>
        <dbReference type="PROSITE" id="PS50835"/>
    </source>
</evidence>